<reference evidence="1 2" key="1">
    <citation type="submission" date="2020-08" db="EMBL/GenBank/DDBJ databases">
        <title>A Genomic Blueprint of the Chicken Gut Microbiome.</title>
        <authorList>
            <person name="Gilroy R."/>
            <person name="Ravi A."/>
            <person name="Getino M."/>
            <person name="Pursley I."/>
            <person name="Horton D.L."/>
            <person name="Alikhan N.-F."/>
            <person name="Baker D."/>
            <person name="Gharbi K."/>
            <person name="Hall N."/>
            <person name="Watson M."/>
            <person name="Adriaenssens E.M."/>
            <person name="Foster-Nyarko E."/>
            <person name="Jarju S."/>
            <person name="Secka A."/>
            <person name="Antonio M."/>
            <person name="Oren A."/>
            <person name="Chaudhuri R."/>
            <person name="La Ragione R.M."/>
            <person name="Hildebrand F."/>
            <person name="Pallen M.J."/>
        </authorList>
    </citation>
    <scope>NUCLEOTIDE SEQUENCE [LARGE SCALE GENOMIC DNA]</scope>
    <source>
        <strain evidence="1 2">Sa2YVA2</strain>
    </source>
</reference>
<proteinExistence type="predicted"/>
<sequence length="345" mass="40007">MRKLKKMIIGGVTAILVLLAGCQEEEKAVADLVESKNIEEVGQVDVAEINDYWSQPIDSEICQTIGECRDLGDTYGSDYFTDFSGTLKQRDNRAYLSVNTEEDKSVLAFAANDMMDEDNSIARYEIIEDQFVLTKGEEESVFKSIADVVLALFDRNKGNLQILDFREDIYPNANPYDGKLMLPSNLITHWLQSATISTLIHEYGHLLLWNKADFVNSDTCPEDQFHLKKYWECYNTGSYMNLYYQAFLKDYEEQWLDAGIKTTEERVAFYEKNKESFVSVYATVDPYEDIAESFSHFMLTPYNDSPQSISEEKVNFFYQFPEWVEYRAFVLKELKDRKEDTGSFY</sequence>
<evidence type="ECO:0000313" key="2">
    <source>
        <dbReference type="Proteomes" id="UP000626786"/>
    </source>
</evidence>
<dbReference type="Proteomes" id="UP000626786">
    <property type="component" value="Unassembled WGS sequence"/>
</dbReference>
<dbReference type="EMBL" id="JACSQN010000008">
    <property type="protein sequence ID" value="MBD7984898.1"/>
    <property type="molecule type" value="Genomic_DNA"/>
</dbReference>
<keyword evidence="2" id="KW-1185">Reference proteome</keyword>
<accession>A0ABR8UAZ6</accession>
<dbReference type="RefSeq" id="WP_191694600.1">
    <property type="nucleotide sequence ID" value="NZ_JACSQN010000008.1"/>
</dbReference>
<comment type="caution">
    <text evidence="1">The sequence shown here is derived from an EMBL/GenBank/DDBJ whole genome shotgun (WGS) entry which is preliminary data.</text>
</comment>
<evidence type="ECO:0000313" key="1">
    <source>
        <dbReference type="EMBL" id="MBD7984898.1"/>
    </source>
</evidence>
<protein>
    <recommendedName>
        <fullName evidence="3">Lipoprotein</fullName>
    </recommendedName>
</protein>
<gene>
    <name evidence="1" type="ORF">H9649_09905</name>
</gene>
<name>A0ABR8UAZ6_9BACL</name>
<organism evidence="1 2">
    <name type="scientific">Sporosarcina quadrami</name>
    <dbReference type="NCBI Taxonomy" id="2762234"/>
    <lineage>
        <taxon>Bacteria</taxon>
        <taxon>Bacillati</taxon>
        <taxon>Bacillota</taxon>
        <taxon>Bacilli</taxon>
        <taxon>Bacillales</taxon>
        <taxon>Caryophanaceae</taxon>
        <taxon>Sporosarcina</taxon>
    </lineage>
</organism>
<dbReference type="PROSITE" id="PS51257">
    <property type="entry name" value="PROKAR_LIPOPROTEIN"/>
    <property type="match status" value="1"/>
</dbReference>
<evidence type="ECO:0008006" key="3">
    <source>
        <dbReference type="Google" id="ProtNLM"/>
    </source>
</evidence>